<evidence type="ECO:0008006" key="3">
    <source>
        <dbReference type="Google" id="ProtNLM"/>
    </source>
</evidence>
<organism evidence="1 2">
    <name type="scientific">Actinoplanes philippinensis</name>
    <dbReference type="NCBI Taxonomy" id="35752"/>
    <lineage>
        <taxon>Bacteria</taxon>
        <taxon>Bacillati</taxon>
        <taxon>Actinomycetota</taxon>
        <taxon>Actinomycetes</taxon>
        <taxon>Micromonosporales</taxon>
        <taxon>Micromonosporaceae</taxon>
        <taxon>Actinoplanes</taxon>
    </lineage>
</organism>
<name>A0A1I2FGZ3_9ACTN</name>
<dbReference type="STRING" id="35752.SAMN05421541_105341"/>
<dbReference type="Proteomes" id="UP000199645">
    <property type="component" value="Unassembled WGS sequence"/>
</dbReference>
<sequence>MADDEDLPVLVVDGAAFSDLEGFAREISKLIPYGGTWNGNLNDFDGLLRGKWGPFPEGGWVFRWVNSDLSRTALGYEATAVWREGLRRRCHPSHREGLEADIAAARRGEGETLFDMIVEMIRAHGAGGEEWEDNVVLELV</sequence>
<dbReference type="EMBL" id="FONV01000005">
    <property type="protein sequence ID" value="SFF03731.1"/>
    <property type="molecule type" value="Genomic_DNA"/>
</dbReference>
<dbReference type="OrthoDB" id="4793808at2"/>
<reference evidence="1 2" key="1">
    <citation type="submission" date="2016-10" db="EMBL/GenBank/DDBJ databases">
        <authorList>
            <person name="de Groot N.N."/>
        </authorList>
    </citation>
    <scope>NUCLEOTIDE SEQUENCE [LARGE SCALE GENOMIC DNA]</scope>
    <source>
        <strain evidence="1 2">DSM 43019</strain>
    </source>
</reference>
<protein>
    <recommendedName>
        <fullName evidence="3">Barstar (Barnase inhibitor)</fullName>
    </recommendedName>
</protein>
<gene>
    <name evidence="1" type="ORF">SAMN05421541_105341</name>
</gene>
<dbReference type="AlphaFoldDB" id="A0A1I2FGZ3"/>
<accession>A0A1I2FGZ3</accession>
<proteinExistence type="predicted"/>
<evidence type="ECO:0000313" key="1">
    <source>
        <dbReference type="EMBL" id="SFF03731.1"/>
    </source>
</evidence>
<evidence type="ECO:0000313" key="2">
    <source>
        <dbReference type="Proteomes" id="UP000199645"/>
    </source>
</evidence>
<keyword evidence="2" id="KW-1185">Reference proteome</keyword>
<dbReference type="RefSeq" id="WP_093614325.1">
    <property type="nucleotide sequence ID" value="NZ_BOMT01000037.1"/>
</dbReference>